<reference evidence="3" key="1">
    <citation type="submission" date="2025-08" db="UniProtKB">
        <authorList>
            <consortium name="RefSeq"/>
        </authorList>
    </citation>
    <scope>IDENTIFICATION</scope>
</reference>
<dbReference type="GeneID" id="101845728"/>
<accession>A0ABM0K6I4</accession>
<feature type="signal peptide" evidence="1">
    <location>
        <begin position="1"/>
        <end position="18"/>
    </location>
</feature>
<name>A0ABM0K6I4_APLCA</name>
<organism evidence="2 3">
    <name type="scientific">Aplysia californica</name>
    <name type="common">California sea hare</name>
    <dbReference type="NCBI Taxonomy" id="6500"/>
    <lineage>
        <taxon>Eukaryota</taxon>
        <taxon>Metazoa</taxon>
        <taxon>Spiralia</taxon>
        <taxon>Lophotrochozoa</taxon>
        <taxon>Mollusca</taxon>
        <taxon>Gastropoda</taxon>
        <taxon>Heterobranchia</taxon>
        <taxon>Euthyneura</taxon>
        <taxon>Tectipleura</taxon>
        <taxon>Aplysiida</taxon>
        <taxon>Aplysioidea</taxon>
        <taxon>Aplysiidae</taxon>
        <taxon>Aplysia</taxon>
    </lineage>
</organism>
<keyword evidence="2" id="KW-1185">Reference proteome</keyword>
<dbReference type="Proteomes" id="UP000694888">
    <property type="component" value="Unplaced"/>
</dbReference>
<keyword evidence="1" id="KW-0732">Signal</keyword>
<protein>
    <submittedName>
        <fullName evidence="3">Uncharacterized protein LOC101845728</fullName>
    </submittedName>
</protein>
<proteinExistence type="predicted"/>
<evidence type="ECO:0000256" key="1">
    <source>
        <dbReference type="SAM" id="SignalP"/>
    </source>
</evidence>
<dbReference type="RefSeq" id="XP_005109896.1">
    <property type="nucleotide sequence ID" value="XM_005109839.3"/>
</dbReference>
<evidence type="ECO:0000313" key="3">
    <source>
        <dbReference type="RefSeq" id="XP_005109896.1"/>
    </source>
</evidence>
<sequence length="123" mass="12868">MKISLLALALTAFVGANALYSVPSECPQTSSVRATDCPGEPCDGITACGDGELCCFTDCDTTVCTQVTASCTVGTRTVSHGQMDEEQQCLEDDECGFCICNNGNFDKLPCYDAGVAGEYPIAI</sequence>
<evidence type="ECO:0000313" key="2">
    <source>
        <dbReference type="Proteomes" id="UP000694888"/>
    </source>
</evidence>
<feature type="chain" id="PRO_5046927366" evidence="1">
    <location>
        <begin position="19"/>
        <end position="123"/>
    </location>
</feature>
<gene>
    <name evidence="3" type="primary">LOC101845728</name>
</gene>